<keyword evidence="6" id="KW-0106">Calcium</keyword>
<evidence type="ECO:0000256" key="6">
    <source>
        <dbReference type="ARBA" id="ARBA00022837"/>
    </source>
</evidence>
<dbReference type="InterPro" id="IPR024607">
    <property type="entry name" value="Sulfatase_CS"/>
</dbReference>
<dbReference type="GO" id="GO:0004065">
    <property type="term" value="F:arylsulfatase activity"/>
    <property type="evidence" value="ECO:0007669"/>
    <property type="project" value="TreeGrafter"/>
</dbReference>
<reference evidence="8 9" key="1">
    <citation type="submission" date="2019-08" db="EMBL/GenBank/DDBJ databases">
        <title>Lewinella sp. strain SSH13 Genome sequencing and assembly.</title>
        <authorList>
            <person name="Kim I."/>
        </authorList>
    </citation>
    <scope>NUCLEOTIDE SEQUENCE [LARGE SCALE GENOMIC DNA]</scope>
    <source>
        <strain evidence="8 9">SSH13</strain>
    </source>
</reference>
<comment type="similarity">
    <text evidence="2">Belongs to the sulfatase family.</text>
</comment>
<dbReference type="Pfam" id="PF00884">
    <property type="entry name" value="Sulfatase"/>
    <property type="match status" value="1"/>
</dbReference>
<dbReference type="AlphaFoldDB" id="A0A5C7FMC2"/>
<proteinExistence type="inferred from homology"/>
<dbReference type="InterPro" id="IPR000917">
    <property type="entry name" value="Sulfatase_N"/>
</dbReference>
<evidence type="ECO:0000256" key="5">
    <source>
        <dbReference type="ARBA" id="ARBA00022801"/>
    </source>
</evidence>
<dbReference type="PANTHER" id="PTHR42693:SF42">
    <property type="entry name" value="ARYLSULFATASE G"/>
    <property type="match status" value="1"/>
</dbReference>
<keyword evidence="9" id="KW-1185">Reference proteome</keyword>
<organism evidence="8 9">
    <name type="scientific">Neolewinella aurantiaca</name>
    <dbReference type="NCBI Taxonomy" id="2602767"/>
    <lineage>
        <taxon>Bacteria</taxon>
        <taxon>Pseudomonadati</taxon>
        <taxon>Bacteroidota</taxon>
        <taxon>Saprospiria</taxon>
        <taxon>Saprospirales</taxon>
        <taxon>Lewinellaceae</taxon>
        <taxon>Neolewinella</taxon>
    </lineage>
</organism>
<dbReference type="GO" id="GO:0046872">
    <property type="term" value="F:metal ion binding"/>
    <property type="evidence" value="ECO:0007669"/>
    <property type="project" value="UniProtKB-KW"/>
</dbReference>
<sequence length="524" mass="58156">MKIYRLAFAILFLAFLGCSNDKEHAASAPNVLFILADDLGYHDLGVTGSTFYETPHLDALARSGLQFTRAYTCSRVCSPARASIMTGQFTARHGITDWIGAKTGTGWRKSGHYDKLLPAEYIHALDTADVTMAEAFRDAGYNTFFAGKWHLGGEGSGPLEHGFEVNVGGNHKGSPAGGYFDPYTNPDLPNRQPGEQLSQRLARETADWIGKQEGEEPFFAMLSFYAVHGPLQTSEAQWARFRAKAVEGKPAANGFTMERRLPVRTEQDHPVYAGLLNDMDTAIGIVLDKLEAAGLLDNTIVVFTSDHGGVASGDAYATSNLPLRGGKGYQWEGGLRVPLLLRYPKMEMTGNKLEQAITGADIFPTLLSLAGLPQQPEAHVDGAPFNPSAGKELQETRKLYWHYPHYGNQGGDPSSVMMDGDYKLIHYWENDEDELYDLAKDPAEQTDISGDQPEITKVMRDELLAWLEGAGARYPDPDPDFSEEQFEAVAAFRRDTLLRRMEDRRAQMFEENWRPNADWWGSEQ</sequence>
<evidence type="ECO:0000256" key="2">
    <source>
        <dbReference type="ARBA" id="ARBA00008779"/>
    </source>
</evidence>
<comment type="cofactor">
    <cofactor evidence="1">
        <name>Ca(2+)</name>
        <dbReference type="ChEBI" id="CHEBI:29108"/>
    </cofactor>
</comment>
<evidence type="ECO:0000256" key="1">
    <source>
        <dbReference type="ARBA" id="ARBA00001913"/>
    </source>
</evidence>
<comment type="caution">
    <text evidence="8">The sequence shown here is derived from an EMBL/GenBank/DDBJ whole genome shotgun (WGS) entry which is preliminary data.</text>
</comment>
<accession>A0A5C7FMC2</accession>
<evidence type="ECO:0000259" key="7">
    <source>
        <dbReference type="Pfam" id="PF00884"/>
    </source>
</evidence>
<dbReference type="EMBL" id="VOXD01000003">
    <property type="protein sequence ID" value="TXF91238.1"/>
    <property type="molecule type" value="Genomic_DNA"/>
</dbReference>
<feature type="domain" description="Sulfatase N-terminal" evidence="7">
    <location>
        <begin position="29"/>
        <end position="371"/>
    </location>
</feature>
<gene>
    <name evidence="8" type="ORF">FUA23_03175</name>
</gene>
<dbReference type="CDD" id="cd16144">
    <property type="entry name" value="ARS_like"/>
    <property type="match status" value="1"/>
</dbReference>
<evidence type="ECO:0000256" key="4">
    <source>
        <dbReference type="ARBA" id="ARBA00022729"/>
    </source>
</evidence>
<keyword evidence="3" id="KW-0479">Metal-binding</keyword>
<dbReference type="PROSITE" id="PS00149">
    <property type="entry name" value="SULFATASE_2"/>
    <property type="match status" value="1"/>
</dbReference>
<dbReference type="Gene3D" id="3.30.1120.10">
    <property type="match status" value="1"/>
</dbReference>
<dbReference type="RefSeq" id="WP_147929257.1">
    <property type="nucleotide sequence ID" value="NZ_VOXD01000003.1"/>
</dbReference>
<evidence type="ECO:0000313" key="9">
    <source>
        <dbReference type="Proteomes" id="UP000321907"/>
    </source>
</evidence>
<keyword evidence="4" id="KW-0732">Signal</keyword>
<dbReference type="InterPro" id="IPR017850">
    <property type="entry name" value="Alkaline_phosphatase_core_sf"/>
</dbReference>
<dbReference type="PANTHER" id="PTHR42693">
    <property type="entry name" value="ARYLSULFATASE FAMILY MEMBER"/>
    <property type="match status" value="1"/>
</dbReference>
<evidence type="ECO:0000256" key="3">
    <source>
        <dbReference type="ARBA" id="ARBA00022723"/>
    </source>
</evidence>
<dbReference type="Gene3D" id="3.40.720.10">
    <property type="entry name" value="Alkaline Phosphatase, subunit A"/>
    <property type="match status" value="1"/>
</dbReference>
<dbReference type="SUPFAM" id="SSF53649">
    <property type="entry name" value="Alkaline phosphatase-like"/>
    <property type="match status" value="1"/>
</dbReference>
<name>A0A5C7FMC2_9BACT</name>
<dbReference type="InterPro" id="IPR050738">
    <property type="entry name" value="Sulfatase"/>
</dbReference>
<dbReference type="Proteomes" id="UP000321907">
    <property type="component" value="Unassembled WGS sequence"/>
</dbReference>
<evidence type="ECO:0000313" key="8">
    <source>
        <dbReference type="EMBL" id="TXF91238.1"/>
    </source>
</evidence>
<keyword evidence="5" id="KW-0378">Hydrolase</keyword>
<dbReference type="OrthoDB" id="9757939at2"/>
<dbReference type="PROSITE" id="PS51257">
    <property type="entry name" value="PROKAR_LIPOPROTEIN"/>
    <property type="match status" value="1"/>
</dbReference>
<protein>
    <submittedName>
        <fullName evidence="8">Sulfatase</fullName>
    </submittedName>
</protein>